<dbReference type="Gene3D" id="1.10.10.60">
    <property type="entry name" value="Homeodomain-like"/>
    <property type="match status" value="2"/>
</dbReference>
<feature type="region of interest" description="Disordered" evidence="2">
    <location>
        <begin position="581"/>
        <end position="607"/>
    </location>
</feature>
<accession>A0A9P0QLV0</accession>
<dbReference type="Proteomes" id="UP000837801">
    <property type="component" value="Unassembled WGS sequence"/>
</dbReference>
<gene>
    <name evidence="4" type="ORF">CLIB1423_02S10550</name>
</gene>
<dbReference type="Pfam" id="PF03184">
    <property type="entry name" value="DDE_1"/>
    <property type="match status" value="1"/>
</dbReference>
<dbReference type="InterPro" id="IPR009057">
    <property type="entry name" value="Homeodomain-like_sf"/>
</dbReference>
<protein>
    <recommendedName>
        <fullName evidence="3">HTH CENPB-type domain-containing protein</fullName>
    </recommendedName>
</protein>
<dbReference type="InterPro" id="IPR006600">
    <property type="entry name" value="HTH_CenpB_DNA-bd_dom"/>
</dbReference>
<dbReference type="Pfam" id="PF03221">
    <property type="entry name" value="HTH_Tnp_Tc5"/>
    <property type="match status" value="1"/>
</dbReference>
<dbReference type="SMART" id="SM00674">
    <property type="entry name" value="CENPB"/>
    <property type="match status" value="1"/>
</dbReference>
<proteinExistence type="predicted"/>
<dbReference type="AlphaFoldDB" id="A0A9P0QLV0"/>
<dbReference type="PANTHER" id="PTHR19303:SF73">
    <property type="entry name" value="PROTEIN PDC2"/>
    <property type="match status" value="1"/>
</dbReference>
<organism evidence="4 5">
    <name type="scientific">[Candida] railenensis</name>
    <dbReference type="NCBI Taxonomy" id="45579"/>
    <lineage>
        <taxon>Eukaryota</taxon>
        <taxon>Fungi</taxon>
        <taxon>Dikarya</taxon>
        <taxon>Ascomycota</taxon>
        <taxon>Saccharomycotina</taxon>
        <taxon>Pichiomycetes</taxon>
        <taxon>Debaryomycetaceae</taxon>
        <taxon>Kurtzmaniella</taxon>
    </lineage>
</organism>
<feature type="compositionally biased region" description="Low complexity" evidence="2">
    <location>
        <begin position="435"/>
        <end position="445"/>
    </location>
</feature>
<feature type="domain" description="HTH CENPB-type" evidence="3">
    <location>
        <begin position="64"/>
        <end position="139"/>
    </location>
</feature>
<evidence type="ECO:0000313" key="4">
    <source>
        <dbReference type="EMBL" id="CAH2351024.1"/>
    </source>
</evidence>
<sequence length="834" mass="92841">MGYNIKQKIEICLKAESNPSMTQGELAQWAMEQYGSEKAPSQTTISRILSSKNELIASKSADFSLVRRRKQSNPLLRRILTEWITQALWVGIPITTPIIQSTAHAIWTRLPMDEKDGNGVFSQKWCNHFIKKLNANLRGDDFDSMKNPGNYPLNKVWKLDEKLDLKDYLKQLIEMENYAPQDIFTLDEFQIFYSLPLDQIFDVSSIDKGLRQSSSSTENSVTIMLGTNIDGSEKLTPLIVGKYDTFDVAESSQLPLTKLNEHQHHENGNGSGSNNASNGSSGTTHNNTNTLMNKLTDVYNLYYKSNSNKWITSSMFQNYLLTLEHKLASHSPGRKIVILLDDSSSHRIINLKFSNIKLCYLKNESNHKNSSNSSLFNGVKFDYIPMSFGIIEEFKILYRLQQYLEMINIQRNMAKRNERGEIGSGDSKDGLDTKSNSPITSSSISQYKPDPSPTSTLSEADYDIPFIRVIEWIKRSWDSISSELIFLSWKKTHLINFTTQPWPSSDPMVTMRAKESLGPMLEKASVYNFSRSYEKLNEIMGYLNVVIPWKIDELLGLVNERGKVTLSYVSIEEIIGSCLSESSDKDKEGGSSNAPAQTGTLSATTTNLTSAPELAVTTASEAIAEPNGLISDWNSSVDPQFDMQYEYSNASNSLNINSLLAAAASLPQNSVDPFTKANGNNTPNNLFNNSLVAPLSPMPAMTSIHTPGVTASNSTSGNFSQLNYGAGNGSNNAPYWQSSEKRRKVYPPQKSDPLSTPYEFRSPVKIPPMFNTKAPSEVPTENLNGNSNVSKDIQLMNSLTKLLDEGEGLQLSSTTLAELRANLHAVKARCSEKS</sequence>
<dbReference type="EMBL" id="CAKXYY010000002">
    <property type="protein sequence ID" value="CAH2351024.1"/>
    <property type="molecule type" value="Genomic_DNA"/>
</dbReference>
<feature type="region of interest" description="Disordered" evidence="2">
    <location>
        <begin position="262"/>
        <end position="289"/>
    </location>
</feature>
<comment type="caution">
    <text evidence="4">The sequence shown here is derived from an EMBL/GenBank/DDBJ whole genome shotgun (WGS) entry which is preliminary data.</text>
</comment>
<dbReference type="SUPFAM" id="SSF46689">
    <property type="entry name" value="Homeodomain-like"/>
    <property type="match status" value="1"/>
</dbReference>
<keyword evidence="1" id="KW-0238">DNA-binding</keyword>
<dbReference type="PROSITE" id="PS51253">
    <property type="entry name" value="HTH_CENPB"/>
    <property type="match status" value="1"/>
</dbReference>
<dbReference type="OrthoDB" id="125347at2759"/>
<reference evidence="4" key="1">
    <citation type="submission" date="2022-03" db="EMBL/GenBank/DDBJ databases">
        <authorList>
            <person name="Legras J.-L."/>
            <person name="Devillers H."/>
            <person name="Grondin C."/>
        </authorList>
    </citation>
    <scope>NUCLEOTIDE SEQUENCE</scope>
    <source>
        <strain evidence="4">CLIB 1423</strain>
    </source>
</reference>
<dbReference type="GO" id="GO:0005634">
    <property type="term" value="C:nucleus"/>
    <property type="evidence" value="ECO:0007669"/>
    <property type="project" value="TreeGrafter"/>
</dbReference>
<name>A0A9P0QLV0_9ASCO</name>
<feature type="compositionally biased region" description="Low complexity" evidence="2">
    <location>
        <begin position="598"/>
        <end position="607"/>
    </location>
</feature>
<feature type="compositionally biased region" description="Basic and acidic residues" evidence="2">
    <location>
        <begin position="418"/>
        <end position="432"/>
    </location>
</feature>
<dbReference type="InterPro" id="IPR004875">
    <property type="entry name" value="DDE_SF_endonuclease_dom"/>
</dbReference>
<dbReference type="PANTHER" id="PTHR19303">
    <property type="entry name" value="TRANSPOSON"/>
    <property type="match status" value="1"/>
</dbReference>
<keyword evidence="5" id="KW-1185">Reference proteome</keyword>
<evidence type="ECO:0000259" key="3">
    <source>
        <dbReference type="PROSITE" id="PS51253"/>
    </source>
</evidence>
<evidence type="ECO:0000256" key="1">
    <source>
        <dbReference type="ARBA" id="ARBA00023125"/>
    </source>
</evidence>
<evidence type="ECO:0000256" key="2">
    <source>
        <dbReference type="SAM" id="MobiDB-lite"/>
    </source>
</evidence>
<dbReference type="InterPro" id="IPR050863">
    <property type="entry name" value="CenT-Element_Derived"/>
</dbReference>
<feature type="region of interest" description="Disordered" evidence="2">
    <location>
        <begin position="418"/>
        <end position="456"/>
    </location>
</feature>
<feature type="compositionally biased region" description="Low complexity" evidence="2">
    <location>
        <begin position="272"/>
        <end position="289"/>
    </location>
</feature>
<evidence type="ECO:0000313" key="5">
    <source>
        <dbReference type="Proteomes" id="UP000837801"/>
    </source>
</evidence>
<feature type="region of interest" description="Disordered" evidence="2">
    <location>
        <begin position="730"/>
        <end position="760"/>
    </location>
</feature>
<dbReference type="GO" id="GO:0003677">
    <property type="term" value="F:DNA binding"/>
    <property type="evidence" value="ECO:0007669"/>
    <property type="project" value="UniProtKB-KW"/>
</dbReference>